<dbReference type="PANTHER" id="PTHR43391:SF91">
    <property type="entry name" value="OS04G0390700 PROTEIN"/>
    <property type="match status" value="1"/>
</dbReference>
<name>A0A1E2RYZ4_9HYPH</name>
<gene>
    <name evidence="4" type="ORF">A7A08_01404</name>
</gene>
<dbReference type="EC" id="1.1.1.100" evidence="4"/>
<dbReference type="PRINTS" id="PR00081">
    <property type="entry name" value="GDHRDH"/>
</dbReference>
<proteinExistence type="inferred from homology"/>
<sequence length="241" mass="24962">MQIEGAIALVTGANRGIGLALVQALAEGGARHIYGTARNPESFPPGELPPPAQFSALRLDLSDGESIEDVAALANDVTLLINNAGSLSGGALLAAPPEAIRGEMATNCFGLIEVTRLFAPVIARNGGGVILNMLSVSSLASAPDLGIYATSKAAAWAATQAMRTSLAADNIRVLSAFPGPVDTDMSSELEVRKASPGSVAEALIAGIEREDPEIFPDDMARQAEAVWRSDPAMLIRQFSVL</sequence>
<dbReference type="GO" id="GO:0004316">
    <property type="term" value="F:3-oxoacyl-[acyl-carrier-protein] reductase (NADPH) activity"/>
    <property type="evidence" value="ECO:0007669"/>
    <property type="project" value="UniProtKB-EC"/>
</dbReference>
<evidence type="ECO:0000256" key="1">
    <source>
        <dbReference type="ARBA" id="ARBA00006484"/>
    </source>
</evidence>
<dbReference type="InterPro" id="IPR002347">
    <property type="entry name" value="SDR_fam"/>
</dbReference>
<protein>
    <submittedName>
        <fullName evidence="4">3-oxoacyl-[acyl-carrier-protein] reductase FabG</fullName>
        <ecNumber evidence="4">1.1.1.100</ecNumber>
    </submittedName>
</protein>
<dbReference type="InterPro" id="IPR036291">
    <property type="entry name" value="NAD(P)-bd_dom_sf"/>
</dbReference>
<reference evidence="4 5" key="1">
    <citation type="submission" date="2016-07" db="EMBL/GenBank/DDBJ databases">
        <title>Draft genome sequence of Methyloligella halotolerans C2T (VKM B-2706T=CCUG 61687T=DSM 25045T), a halotolerant polyhydroxybutyrate accumulating methylotroph.</title>
        <authorList>
            <person name="Vasilenko O.V."/>
            <person name="Doronina N.V."/>
            <person name="Poroshina M.N."/>
            <person name="Tarlachkov S.V."/>
            <person name="Trotsenko Y.A."/>
        </authorList>
    </citation>
    <scope>NUCLEOTIDE SEQUENCE [LARGE SCALE GENOMIC DNA]</scope>
    <source>
        <strain evidence="4 5">VKM B-2706</strain>
    </source>
</reference>
<comment type="similarity">
    <text evidence="1 3">Belongs to the short-chain dehydrogenases/reductases (SDR) family.</text>
</comment>
<dbReference type="RefSeq" id="WP_069094747.1">
    <property type="nucleotide sequence ID" value="NZ_MASI01000003.1"/>
</dbReference>
<keyword evidence="5" id="KW-1185">Reference proteome</keyword>
<dbReference type="GO" id="GO:0005829">
    <property type="term" value="C:cytosol"/>
    <property type="evidence" value="ECO:0007669"/>
    <property type="project" value="TreeGrafter"/>
</dbReference>
<dbReference type="Pfam" id="PF00106">
    <property type="entry name" value="adh_short"/>
    <property type="match status" value="1"/>
</dbReference>
<dbReference type="Gene3D" id="3.40.50.720">
    <property type="entry name" value="NAD(P)-binding Rossmann-like Domain"/>
    <property type="match status" value="1"/>
</dbReference>
<comment type="caution">
    <text evidence="4">The sequence shown here is derived from an EMBL/GenBank/DDBJ whole genome shotgun (WGS) entry which is preliminary data.</text>
</comment>
<dbReference type="EMBL" id="MASI01000003">
    <property type="protein sequence ID" value="ODA67372.1"/>
    <property type="molecule type" value="Genomic_DNA"/>
</dbReference>
<dbReference type="OrthoDB" id="7593130at2"/>
<evidence type="ECO:0000313" key="4">
    <source>
        <dbReference type="EMBL" id="ODA67372.1"/>
    </source>
</evidence>
<dbReference type="PANTHER" id="PTHR43391">
    <property type="entry name" value="RETINOL DEHYDROGENASE-RELATED"/>
    <property type="match status" value="1"/>
</dbReference>
<dbReference type="PRINTS" id="PR00080">
    <property type="entry name" value="SDRFAMILY"/>
</dbReference>
<organism evidence="4 5">
    <name type="scientific">Methyloligella halotolerans</name>
    <dbReference type="NCBI Taxonomy" id="1177755"/>
    <lineage>
        <taxon>Bacteria</taxon>
        <taxon>Pseudomonadati</taxon>
        <taxon>Pseudomonadota</taxon>
        <taxon>Alphaproteobacteria</taxon>
        <taxon>Hyphomicrobiales</taxon>
        <taxon>Hyphomicrobiaceae</taxon>
        <taxon>Methyloligella</taxon>
    </lineage>
</organism>
<dbReference type="Proteomes" id="UP000095087">
    <property type="component" value="Unassembled WGS sequence"/>
</dbReference>
<accession>A0A1E2RYZ4</accession>
<dbReference type="AlphaFoldDB" id="A0A1E2RYZ4"/>
<dbReference type="STRING" id="1177755.A7A08_01404"/>
<keyword evidence="2 4" id="KW-0560">Oxidoreductase</keyword>
<dbReference type="SUPFAM" id="SSF51735">
    <property type="entry name" value="NAD(P)-binding Rossmann-fold domains"/>
    <property type="match status" value="1"/>
</dbReference>
<evidence type="ECO:0000256" key="2">
    <source>
        <dbReference type="ARBA" id="ARBA00023002"/>
    </source>
</evidence>
<evidence type="ECO:0000256" key="3">
    <source>
        <dbReference type="RuleBase" id="RU000363"/>
    </source>
</evidence>
<evidence type="ECO:0000313" key="5">
    <source>
        <dbReference type="Proteomes" id="UP000095087"/>
    </source>
</evidence>